<dbReference type="PROSITE" id="PS51186">
    <property type="entry name" value="GNAT"/>
    <property type="match status" value="1"/>
</dbReference>
<comment type="caution">
    <text evidence="2">The sequence shown here is derived from an EMBL/GenBank/DDBJ whole genome shotgun (WGS) entry which is preliminary data.</text>
</comment>
<dbReference type="RefSeq" id="WP_169565416.1">
    <property type="nucleotide sequence ID" value="NZ_JAAXYH010000015.1"/>
</dbReference>
<keyword evidence="3" id="KW-1185">Reference proteome</keyword>
<dbReference type="EMBL" id="JAAXYH010000015">
    <property type="protein sequence ID" value="NMH66685.1"/>
    <property type="molecule type" value="Genomic_DNA"/>
</dbReference>
<evidence type="ECO:0000313" key="3">
    <source>
        <dbReference type="Proteomes" id="UP000737113"/>
    </source>
</evidence>
<protein>
    <submittedName>
        <fullName evidence="2">GNAT family N-acetyltransferase</fullName>
    </submittedName>
</protein>
<evidence type="ECO:0000313" key="2">
    <source>
        <dbReference type="EMBL" id="NMH66685.1"/>
    </source>
</evidence>
<accession>A0A972FV45</accession>
<dbReference type="CDD" id="cd04301">
    <property type="entry name" value="NAT_SF"/>
    <property type="match status" value="1"/>
</dbReference>
<dbReference type="AlphaFoldDB" id="A0A972FV45"/>
<feature type="domain" description="N-acetyltransferase" evidence="1">
    <location>
        <begin position="4"/>
        <end position="149"/>
    </location>
</feature>
<reference evidence="2" key="1">
    <citation type="submission" date="2020-04" db="EMBL/GenBank/DDBJ databases">
        <title>Description of Shewanella salipaludis sp. nov., isolated from a salt marsh.</title>
        <authorList>
            <person name="Park S."/>
            <person name="Yoon J.-H."/>
        </authorList>
    </citation>
    <scope>NUCLEOTIDE SEQUENCE</scope>
    <source>
        <strain evidence="2">SHSM-M6</strain>
    </source>
</reference>
<dbReference type="Gene3D" id="3.40.630.30">
    <property type="match status" value="1"/>
</dbReference>
<name>A0A972FV45_9GAMM</name>
<dbReference type="Pfam" id="PF00583">
    <property type="entry name" value="Acetyltransf_1"/>
    <property type="match status" value="1"/>
</dbReference>
<evidence type="ECO:0000259" key="1">
    <source>
        <dbReference type="PROSITE" id="PS51186"/>
    </source>
</evidence>
<dbReference type="InterPro" id="IPR016181">
    <property type="entry name" value="Acyl_CoA_acyltransferase"/>
</dbReference>
<proteinExistence type="predicted"/>
<gene>
    <name evidence="2" type="ORF">HC757_16130</name>
</gene>
<dbReference type="InterPro" id="IPR000182">
    <property type="entry name" value="GNAT_dom"/>
</dbReference>
<sequence length="152" mass="17368">MYSIEIEVITQIDAAQLSLLGDLCAQIPEFDSPRSHEEYSERLPPRRSLLLLAKIQGEPAGFKLGYALDDNTFYSWLGGVLPDFRQLGLGKALLTCQEDWARTRGYRNIQVKSRNRFPAMLCMLLSQQYRVTSLQTDARDTLDNRLTLNKNI</sequence>
<dbReference type="Proteomes" id="UP000737113">
    <property type="component" value="Unassembled WGS sequence"/>
</dbReference>
<organism evidence="2 3">
    <name type="scientific">Shewanella salipaludis</name>
    <dbReference type="NCBI Taxonomy" id="2723052"/>
    <lineage>
        <taxon>Bacteria</taxon>
        <taxon>Pseudomonadati</taxon>
        <taxon>Pseudomonadota</taxon>
        <taxon>Gammaproteobacteria</taxon>
        <taxon>Alteromonadales</taxon>
        <taxon>Shewanellaceae</taxon>
        <taxon>Shewanella</taxon>
    </lineage>
</organism>
<dbReference type="GO" id="GO:0016747">
    <property type="term" value="F:acyltransferase activity, transferring groups other than amino-acyl groups"/>
    <property type="evidence" value="ECO:0007669"/>
    <property type="project" value="InterPro"/>
</dbReference>
<dbReference type="SUPFAM" id="SSF55729">
    <property type="entry name" value="Acyl-CoA N-acyltransferases (Nat)"/>
    <property type="match status" value="1"/>
</dbReference>